<evidence type="ECO:0000313" key="1">
    <source>
        <dbReference type="EMBL" id="QQK08437.1"/>
    </source>
</evidence>
<reference evidence="1 2" key="1">
    <citation type="journal article" date="2022" name="Int. J. Syst. Evol. Microbiol.">
        <title>Miniphocaeibacter halophilus sp. nov., an ammonium-tolerant acetate-producing bacterium isolated from a biogas system.</title>
        <authorList>
            <person name="Schnurer A."/>
            <person name="Singh A."/>
            <person name="Bi S."/>
            <person name="Qiao W."/>
            <person name="Westerholm M."/>
        </authorList>
    </citation>
    <scope>NUCLEOTIDE SEQUENCE [LARGE SCALE GENOMIC DNA]</scope>
    <source>
        <strain evidence="1 2">AMB_01</strain>
    </source>
</reference>
<dbReference type="Proteomes" id="UP000595814">
    <property type="component" value="Chromosome"/>
</dbReference>
<protein>
    <submittedName>
        <fullName evidence="1">DUF3343 domain-containing protein</fullName>
    </submittedName>
</protein>
<proteinExistence type="predicted"/>
<dbReference type="EMBL" id="CP066744">
    <property type="protein sequence ID" value="QQK08437.1"/>
    <property type="molecule type" value="Genomic_DNA"/>
</dbReference>
<gene>
    <name evidence="1" type="ORF">JFY71_02560</name>
</gene>
<name>A0AC61MS63_9FIRM</name>
<accession>A0AC61MS63</accession>
<evidence type="ECO:0000313" key="2">
    <source>
        <dbReference type="Proteomes" id="UP000595814"/>
    </source>
</evidence>
<sequence length="83" mass="9578">MDVILLTFDSVNFTMMTEKKLIEMGYKIKTIPTPREISRSCGLAIMVENKEIDNIVKLKNDLPIGYIWKYKKEKGNVEVVKIA</sequence>
<keyword evidence="2" id="KW-1185">Reference proteome</keyword>
<organism evidence="1 2">
    <name type="scientific">Miniphocaeibacter halophilus</name>
    <dbReference type="NCBI Taxonomy" id="2931922"/>
    <lineage>
        <taxon>Bacteria</taxon>
        <taxon>Bacillati</taxon>
        <taxon>Bacillota</taxon>
        <taxon>Tissierellia</taxon>
        <taxon>Tissierellales</taxon>
        <taxon>Peptoniphilaceae</taxon>
        <taxon>Miniphocaeibacter</taxon>
    </lineage>
</organism>